<comment type="caution">
    <text evidence="2">The sequence shown here is derived from an EMBL/GenBank/DDBJ whole genome shotgun (WGS) entry which is preliminary data.</text>
</comment>
<evidence type="ECO:0000256" key="1">
    <source>
        <dbReference type="SAM" id="MobiDB-lite"/>
    </source>
</evidence>
<dbReference type="Proteomes" id="UP000198406">
    <property type="component" value="Unassembled WGS sequence"/>
</dbReference>
<proteinExistence type="predicted"/>
<feature type="region of interest" description="Disordered" evidence="1">
    <location>
        <begin position="162"/>
        <end position="207"/>
    </location>
</feature>
<dbReference type="AlphaFoldDB" id="A0A1Z5K3L3"/>
<keyword evidence="3" id="KW-1185">Reference proteome</keyword>
<feature type="compositionally biased region" description="Basic and acidic residues" evidence="1">
    <location>
        <begin position="189"/>
        <end position="207"/>
    </location>
</feature>
<evidence type="ECO:0000313" key="3">
    <source>
        <dbReference type="Proteomes" id="UP000198406"/>
    </source>
</evidence>
<name>A0A1Z5K3L3_FISSO</name>
<organism evidence="2 3">
    <name type="scientific">Fistulifera solaris</name>
    <name type="common">Oleaginous diatom</name>
    <dbReference type="NCBI Taxonomy" id="1519565"/>
    <lineage>
        <taxon>Eukaryota</taxon>
        <taxon>Sar</taxon>
        <taxon>Stramenopiles</taxon>
        <taxon>Ochrophyta</taxon>
        <taxon>Bacillariophyta</taxon>
        <taxon>Bacillariophyceae</taxon>
        <taxon>Bacillariophycidae</taxon>
        <taxon>Naviculales</taxon>
        <taxon>Naviculaceae</taxon>
        <taxon>Fistulifera</taxon>
    </lineage>
</organism>
<gene>
    <name evidence="2" type="ORF">FisN_7Hh158</name>
</gene>
<protein>
    <submittedName>
        <fullName evidence="2">Uncharacterized protein</fullName>
    </submittedName>
</protein>
<reference evidence="2 3" key="1">
    <citation type="journal article" date="2015" name="Plant Cell">
        <title>Oil accumulation by the oleaginous diatom Fistulifera solaris as revealed by the genome and transcriptome.</title>
        <authorList>
            <person name="Tanaka T."/>
            <person name="Maeda Y."/>
            <person name="Veluchamy A."/>
            <person name="Tanaka M."/>
            <person name="Abida H."/>
            <person name="Marechal E."/>
            <person name="Bowler C."/>
            <person name="Muto M."/>
            <person name="Sunaga Y."/>
            <person name="Tanaka M."/>
            <person name="Yoshino T."/>
            <person name="Taniguchi T."/>
            <person name="Fukuda Y."/>
            <person name="Nemoto M."/>
            <person name="Matsumoto M."/>
            <person name="Wong P.S."/>
            <person name="Aburatani S."/>
            <person name="Fujibuchi W."/>
        </authorList>
    </citation>
    <scope>NUCLEOTIDE SEQUENCE [LARGE SCALE GENOMIC DNA]</scope>
    <source>
        <strain evidence="2 3">JPCC DA0580</strain>
    </source>
</reference>
<dbReference type="InParanoid" id="A0A1Z5K3L3"/>
<dbReference type="EMBL" id="BDSP01000152">
    <property type="protein sequence ID" value="GAX20843.1"/>
    <property type="molecule type" value="Genomic_DNA"/>
</dbReference>
<sequence length="361" mass="39837">MNVLGLLDLMDDATLHALHHSINQNQIHASNERDLVQTLLLRHLLANNTAVDQLHVPWQNTLLNTAPTSNLLAPSDLTLPNLLNSNSQANIAAQHLLNTRQTLPLENPLSSTALPNELLRYILAGQNNSLRELSLRFNGIPEAPSAPTSFLSLATASQVLTGDTGDGLRSPPPFSKTVTSPAIPPASLPDKKPSPKQSDRNLPKTCREGDSIVPVFSEDEKYVLSEYQSYLRQQIVYVETERARKGGKVQGRNKPITARQVGVMCVHCAKVPYDARPRGSVYYPATLEGIYQAAQNMSKNHFDGGRCQSIPDEVRERLIHLKRTKSVNVGTGKEYWKKSAENLGICEVDARLFFEKSLPKG</sequence>
<accession>A0A1Z5K3L3</accession>
<evidence type="ECO:0000313" key="2">
    <source>
        <dbReference type="EMBL" id="GAX20843.1"/>
    </source>
</evidence>